<dbReference type="SUPFAM" id="SSF52540">
    <property type="entry name" value="P-loop containing nucleoside triphosphate hydrolases"/>
    <property type="match status" value="1"/>
</dbReference>
<dbReference type="PANTHER" id="PTHR30121">
    <property type="entry name" value="UNCHARACTERIZED PROTEIN YJGR-RELATED"/>
    <property type="match status" value="1"/>
</dbReference>
<dbReference type="InterPro" id="IPR058441">
    <property type="entry name" value="DUF8128"/>
</dbReference>
<dbReference type="RefSeq" id="WP_317795352.1">
    <property type="nucleotide sequence ID" value="NZ_AP028461.1"/>
</dbReference>
<comment type="caution">
    <text evidence="4">The sequence shown here is derived from an EMBL/GenBank/DDBJ whole genome shotgun (WGS) entry which is preliminary data.</text>
</comment>
<proteinExistence type="predicted"/>
<keyword evidence="5" id="KW-1185">Reference proteome</keyword>
<evidence type="ECO:0000313" key="5">
    <source>
        <dbReference type="Proteomes" id="UP001597183"/>
    </source>
</evidence>
<accession>A0ABW4ATI2</accession>
<dbReference type="EMBL" id="JBHTMK010000075">
    <property type="protein sequence ID" value="MFD1373889.1"/>
    <property type="molecule type" value="Genomic_DNA"/>
</dbReference>
<dbReference type="Gene3D" id="3.40.50.300">
    <property type="entry name" value="P-loop containing nucleotide triphosphate hydrolases"/>
    <property type="match status" value="2"/>
</dbReference>
<dbReference type="Pfam" id="PF26449">
    <property type="entry name" value="DUF8128"/>
    <property type="match status" value="1"/>
</dbReference>
<evidence type="ECO:0000313" key="4">
    <source>
        <dbReference type="EMBL" id="MFD1373889.1"/>
    </source>
</evidence>
<dbReference type="CDD" id="cd01127">
    <property type="entry name" value="TrwB_TraG_TraD_VirD4"/>
    <property type="match status" value="1"/>
</dbReference>
<protein>
    <submittedName>
        <fullName evidence="4">Type IV secretory system conjugative DNA transfer family protein</fullName>
    </submittedName>
</protein>
<dbReference type="InterPro" id="IPR027417">
    <property type="entry name" value="P-loop_NTPase"/>
</dbReference>
<evidence type="ECO:0000259" key="3">
    <source>
        <dbReference type="Pfam" id="PF26449"/>
    </source>
</evidence>
<name>A0ABW4ATI2_9ACTN</name>
<dbReference type="Proteomes" id="UP001597183">
    <property type="component" value="Unassembled WGS sequence"/>
</dbReference>
<sequence length="803" mass="87650">MNSVGWQFDGIPRFLAWVVDRPWLAAVAVGVLTAYQIGVARLRLWRHRRLQVGARWVIIAAPPEVEPSGAAALWTSMAGVLASGGWRRLVYGVGHVVWEYLWVGRTLTIRLWVSGTVPDGVVENAVRAAWPSCTITVAPEPGPPIPNDVVAQAGGGLWLQHPEALPLRTDHDADPLRALLAAGSGIRHRECACVQVLARPATARRIRRARRLAAAPNGQSDRLVGGVVRVLIEPLLWLVEVLVPGPPRKVSSARPVVRDPVADARQRHVVEKAVRVPHFEIAVRYAVASTHPGERTQARLVGLAHGFAAAAATYTRPNRLHHVRVRRPVAVLAGRRLRRGFLATVEELGVLAGLPQDLAVPGLDRARAKAMPAPASVPAGGRSVKVLGRAQLGGHAVGLPVVDSRQHVHLIGKTGVGKSTLLLNMIMSDVHAGRGVVVIDPRGDLVLDVLDRLPVSCADRVAIIDPDQPNPAHFNPLDHDGDPHLAVDNLVGVFAKIFQRHWGPRMDDTLRVSCLTLMRHPQPTLALVPPLLNDRTWRGRFTHDLSDPEGLGGFWSWYDSMNEAQRSVVIGPVLARLRQFLLRDFVKDVIGTAHTSLRMPQILDGGILLCRLPKGMLGEETTRILGSLIVARTWQAAIGRAAQPEQQRRDATLYIDEAHNFLNLPGSVEDMLAEARGFRLGLVLAHQNLAQLPRETADAVSANARTKIVFNVDPADARELGKHTEPELAAHDLAHLDVYTAAGRLLVGNRELPAFTFTTNRPSPPLGHTAQIRERHAQLHARAGGDTPMQQVARQAMRRRKNT</sequence>
<feature type="domain" description="DUF8128" evidence="3">
    <location>
        <begin position="152"/>
        <end position="357"/>
    </location>
</feature>
<dbReference type="InterPro" id="IPR032689">
    <property type="entry name" value="TraG-D_C"/>
</dbReference>
<feature type="domain" description="TraD/TraG TraM recognition site" evidence="2">
    <location>
        <begin position="652"/>
        <end position="719"/>
    </location>
</feature>
<evidence type="ECO:0000256" key="1">
    <source>
        <dbReference type="SAM" id="MobiDB-lite"/>
    </source>
</evidence>
<reference evidence="5" key="1">
    <citation type="journal article" date="2019" name="Int. J. Syst. Evol. Microbiol.">
        <title>The Global Catalogue of Microorganisms (GCM) 10K type strain sequencing project: providing services to taxonomists for standard genome sequencing and annotation.</title>
        <authorList>
            <consortium name="The Broad Institute Genomics Platform"/>
            <consortium name="The Broad Institute Genome Sequencing Center for Infectious Disease"/>
            <person name="Wu L."/>
            <person name="Ma J."/>
        </authorList>
    </citation>
    <scope>NUCLEOTIDE SEQUENCE [LARGE SCALE GENOMIC DNA]</scope>
    <source>
        <strain evidence="5">CCM 7526</strain>
    </source>
</reference>
<organism evidence="4 5">
    <name type="scientific">Actinoplanes sichuanensis</name>
    <dbReference type="NCBI Taxonomy" id="512349"/>
    <lineage>
        <taxon>Bacteria</taxon>
        <taxon>Bacillati</taxon>
        <taxon>Actinomycetota</taxon>
        <taxon>Actinomycetes</taxon>
        <taxon>Micromonosporales</taxon>
        <taxon>Micromonosporaceae</taxon>
        <taxon>Actinoplanes</taxon>
    </lineage>
</organism>
<feature type="region of interest" description="Disordered" evidence="1">
    <location>
        <begin position="781"/>
        <end position="803"/>
    </location>
</feature>
<gene>
    <name evidence="4" type="ORF">ACFQ5G_51910</name>
</gene>
<evidence type="ECO:0000259" key="2">
    <source>
        <dbReference type="Pfam" id="PF12696"/>
    </source>
</evidence>
<dbReference type="Pfam" id="PF12696">
    <property type="entry name" value="TraG-D_C"/>
    <property type="match status" value="1"/>
</dbReference>
<dbReference type="PANTHER" id="PTHR30121:SF11">
    <property type="entry name" value="AAA+ ATPASE DOMAIN-CONTAINING PROTEIN"/>
    <property type="match status" value="1"/>
</dbReference>
<dbReference type="InterPro" id="IPR051162">
    <property type="entry name" value="T4SS_component"/>
</dbReference>